<dbReference type="InterPro" id="IPR001506">
    <property type="entry name" value="Peptidase_M12A"/>
</dbReference>
<feature type="compositionally biased region" description="Low complexity" evidence="12">
    <location>
        <begin position="635"/>
        <end position="644"/>
    </location>
</feature>
<dbReference type="GO" id="GO:0004222">
    <property type="term" value="F:metalloendopeptidase activity"/>
    <property type="evidence" value="ECO:0007669"/>
    <property type="project" value="UniProtKB-UniRule"/>
</dbReference>
<feature type="domain" description="MAM" evidence="14">
    <location>
        <begin position="258"/>
        <end position="431"/>
    </location>
</feature>
<feature type="chain" id="PRO_5018381758" description="Metalloendopeptidase" evidence="11">
    <location>
        <begin position="19"/>
        <end position="677"/>
    </location>
</feature>
<evidence type="ECO:0000256" key="12">
    <source>
        <dbReference type="SAM" id="MobiDB-lite"/>
    </source>
</evidence>
<dbReference type="Gene3D" id="2.60.120.200">
    <property type="match status" value="1"/>
</dbReference>
<organism evidence="16 17">
    <name type="scientific">Anabas testudineus</name>
    <name type="common">Climbing perch</name>
    <name type="synonym">Anthias testudineus</name>
    <dbReference type="NCBI Taxonomy" id="64144"/>
    <lineage>
        <taxon>Eukaryota</taxon>
        <taxon>Metazoa</taxon>
        <taxon>Chordata</taxon>
        <taxon>Craniata</taxon>
        <taxon>Vertebrata</taxon>
        <taxon>Euteleostomi</taxon>
        <taxon>Actinopterygii</taxon>
        <taxon>Neopterygii</taxon>
        <taxon>Teleostei</taxon>
        <taxon>Neoteleostei</taxon>
        <taxon>Acanthomorphata</taxon>
        <taxon>Anabantaria</taxon>
        <taxon>Anabantiformes</taxon>
        <taxon>Anabantoidei</taxon>
        <taxon>Anabantidae</taxon>
        <taxon>Anabas</taxon>
    </lineage>
</organism>
<keyword evidence="3 11" id="KW-0732">Signal</keyword>
<dbReference type="InterPro" id="IPR000998">
    <property type="entry name" value="MAM_dom"/>
</dbReference>
<evidence type="ECO:0000256" key="7">
    <source>
        <dbReference type="ARBA" id="ARBA00023145"/>
    </source>
</evidence>
<keyword evidence="13" id="KW-1133">Transmembrane helix</keyword>
<evidence type="ECO:0000256" key="11">
    <source>
        <dbReference type="RuleBase" id="RU361183"/>
    </source>
</evidence>
<dbReference type="GO" id="GO:0006508">
    <property type="term" value="P:proteolysis"/>
    <property type="evidence" value="ECO:0007669"/>
    <property type="project" value="UniProtKB-KW"/>
</dbReference>
<dbReference type="AlphaFoldDB" id="A0A3Q1I413"/>
<accession>A0A3Q1I413</accession>
<comment type="cofactor">
    <cofactor evidence="10 11">
        <name>Zn(2+)</name>
        <dbReference type="ChEBI" id="CHEBI:29105"/>
    </cofactor>
    <text evidence="10 11">Binds 1 zinc ion per subunit.</text>
</comment>
<dbReference type="GO" id="GO:0008270">
    <property type="term" value="F:zinc ion binding"/>
    <property type="evidence" value="ECO:0007669"/>
    <property type="project" value="UniProtKB-UniRule"/>
</dbReference>
<keyword evidence="17" id="KW-1185">Reference proteome</keyword>
<dbReference type="SUPFAM" id="SSF55486">
    <property type="entry name" value="Metalloproteases ('zincins'), catalytic domain"/>
    <property type="match status" value="1"/>
</dbReference>
<protein>
    <recommendedName>
        <fullName evidence="11">Metalloendopeptidase</fullName>
        <ecNumber evidence="11">3.4.24.-</ecNumber>
    </recommendedName>
</protein>
<dbReference type="STRING" id="64144.ENSATEP00000016172"/>
<keyword evidence="4 10" id="KW-0378">Hydrolase</keyword>
<dbReference type="OrthoDB" id="291007at2759"/>
<reference evidence="16" key="2">
    <citation type="submission" date="2025-08" db="UniProtKB">
        <authorList>
            <consortium name="Ensembl"/>
        </authorList>
    </citation>
    <scope>IDENTIFICATION</scope>
</reference>
<reference evidence="16" key="1">
    <citation type="submission" date="2021-04" db="EMBL/GenBank/DDBJ databases">
        <authorList>
            <consortium name="Wellcome Sanger Institute Data Sharing"/>
        </authorList>
    </citation>
    <scope>NUCLEOTIDE SEQUENCE [LARGE SCALE GENOMIC DNA]</scope>
</reference>
<dbReference type="EC" id="3.4.24.-" evidence="11"/>
<dbReference type="InParanoid" id="A0A3Q1I413"/>
<dbReference type="Pfam" id="PF01400">
    <property type="entry name" value="Astacin"/>
    <property type="match status" value="1"/>
</dbReference>
<dbReference type="PANTHER" id="PTHR10127:SF903">
    <property type="entry name" value="MEPRIN A SUBUNIT"/>
    <property type="match status" value="1"/>
</dbReference>
<evidence type="ECO:0000256" key="10">
    <source>
        <dbReference type="PROSITE-ProRule" id="PRU01211"/>
    </source>
</evidence>
<feature type="compositionally biased region" description="Low complexity" evidence="12">
    <location>
        <begin position="617"/>
        <end position="628"/>
    </location>
</feature>
<keyword evidence="6 10" id="KW-0482">Metalloprotease</keyword>
<dbReference type="Gene3D" id="3.40.390.10">
    <property type="entry name" value="Collagenase (Catalytic Domain)"/>
    <property type="match status" value="1"/>
</dbReference>
<name>A0A3Q1I413_ANATE</name>
<dbReference type="PROSITE" id="PS51864">
    <property type="entry name" value="ASTACIN"/>
    <property type="match status" value="1"/>
</dbReference>
<feature type="domain" description="Peptidase M12A" evidence="15">
    <location>
        <begin position="57"/>
        <end position="251"/>
    </location>
</feature>
<evidence type="ECO:0000256" key="6">
    <source>
        <dbReference type="ARBA" id="ARBA00023049"/>
    </source>
</evidence>
<feature type="transmembrane region" description="Helical" evidence="13">
    <location>
        <begin position="653"/>
        <end position="676"/>
    </location>
</feature>
<dbReference type="SMART" id="SM00235">
    <property type="entry name" value="ZnMc"/>
    <property type="match status" value="1"/>
</dbReference>
<dbReference type="InterPro" id="IPR002083">
    <property type="entry name" value="MATH/TRAF_dom"/>
</dbReference>
<dbReference type="Proteomes" id="UP000265040">
    <property type="component" value="Chromosome 16"/>
</dbReference>
<feature type="binding site" evidence="10">
    <location>
        <position position="157"/>
    </location>
    <ligand>
        <name>Zn(2+)</name>
        <dbReference type="ChEBI" id="CHEBI:29105"/>
        <note>catalytic</note>
    </ligand>
</feature>
<evidence type="ECO:0000256" key="2">
    <source>
        <dbReference type="ARBA" id="ARBA00022723"/>
    </source>
</evidence>
<evidence type="ECO:0000256" key="5">
    <source>
        <dbReference type="ARBA" id="ARBA00022833"/>
    </source>
</evidence>
<dbReference type="PRINTS" id="PR00480">
    <property type="entry name" value="ASTACIN"/>
</dbReference>
<evidence type="ECO:0000256" key="8">
    <source>
        <dbReference type="ARBA" id="ARBA00023157"/>
    </source>
</evidence>
<dbReference type="InterPro" id="IPR013320">
    <property type="entry name" value="ConA-like_dom_sf"/>
</dbReference>
<keyword evidence="13" id="KW-0472">Membrane</keyword>
<dbReference type="SUPFAM" id="SSF49899">
    <property type="entry name" value="Concanavalin A-like lectins/glucanases"/>
    <property type="match status" value="1"/>
</dbReference>
<sequence>MKMKGYCFLLMNLVISSAISIKQDQPVIVEIGEHKDIIKANNGSRKDDILTSNLQRSAIIGANTLWTSPVPYVLENGLDINAKGVILKAFDQFRLKSCIDFKPRDSEDYYITVQKLNGCFSYVGRVESGGQILSIGANCDDIGIVEHEFLHALGFYHEQSRADRDDYVTIVTQNIQTGYENNFLKVGSDVSTTEGIPYNYLSVMHYGKDYFSNGNGSTIITKDPKYQDLIGQRLGVSPTDVLALNIRYKCNSTIAFQMYCGFSNRTMCQMSQCSNSGLHWEMVTQVSGGPSSDHTSLPGGNDTGEGVGYCMHVSTISGQKGDSAWLTTQRMSLNRKCNVQCLQFYYYNSGNPSDELNIWMREFQDKQDLTGTLHLMAQITGTQTSYWQLQYVSLNATKDFQIEFEVRKGAGSSAGGFSLDDINLSEIECPHLTMQIDAFEILSAKYSSGITKYSPRQYSSDGYSYRVGLWISPTYTGVFVQLLSGKYDDQLAWPCPQRQLTFQMVDQTPNIQLHMSKQLIFSTDPNQTGPDGTSYWDNPRKFGNSFVDGNETVFAGPPIGTTLFTTLQEMKSRDYLKGGSAVFAFSFQDLTPLINGSSLPCPQMGPVKIANPPVDMGSGSCTSGTLTTTPPPSQPTSSRTLSTSHASTRDDSIFSSSPVMVACPVLSLLLALILLIP</sequence>
<evidence type="ECO:0000256" key="4">
    <source>
        <dbReference type="ARBA" id="ARBA00022801"/>
    </source>
</evidence>
<evidence type="ECO:0000313" key="17">
    <source>
        <dbReference type="Proteomes" id="UP000265040"/>
    </source>
</evidence>
<evidence type="ECO:0000313" key="16">
    <source>
        <dbReference type="Ensembl" id="ENSATEP00000016172.1"/>
    </source>
</evidence>
<feature type="active site" evidence="10">
    <location>
        <position position="148"/>
    </location>
</feature>
<keyword evidence="5 10" id="KW-0862">Zinc</keyword>
<reference evidence="16" key="3">
    <citation type="submission" date="2025-09" db="UniProtKB">
        <authorList>
            <consortium name="Ensembl"/>
        </authorList>
    </citation>
    <scope>IDENTIFICATION</scope>
</reference>
<feature type="region of interest" description="Disordered" evidence="12">
    <location>
        <begin position="610"/>
        <end position="651"/>
    </location>
</feature>
<dbReference type="Pfam" id="PF00629">
    <property type="entry name" value="MAM"/>
    <property type="match status" value="1"/>
</dbReference>
<keyword evidence="13" id="KW-0812">Transmembrane</keyword>
<keyword evidence="8" id="KW-1015">Disulfide bond</keyword>
<evidence type="ECO:0000259" key="15">
    <source>
        <dbReference type="PROSITE" id="PS51864"/>
    </source>
</evidence>
<proteinExistence type="predicted"/>
<evidence type="ECO:0000256" key="3">
    <source>
        <dbReference type="ARBA" id="ARBA00022729"/>
    </source>
</evidence>
<keyword evidence="7" id="KW-0865">Zymogen</keyword>
<evidence type="ECO:0000256" key="13">
    <source>
        <dbReference type="SAM" id="Phobius"/>
    </source>
</evidence>
<dbReference type="InterPro" id="IPR008974">
    <property type="entry name" value="TRAF-like"/>
</dbReference>
<gene>
    <name evidence="16" type="primary">MEP1B</name>
</gene>
<dbReference type="CDD" id="cd06263">
    <property type="entry name" value="MAM"/>
    <property type="match status" value="1"/>
</dbReference>
<dbReference type="OMA" id="TCIDFKQ"/>
<comment type="caution">
    <text evidence="10">Lacks conserved residue(s) required for the propagation of feature annotation.</text>
</comment>
<keyword evidence="1 10" id="KW-0645">Protease</keyword>
<feature type="binding site" evidence="10">
    <location>
        <position position="147"/>
    </location>
    <ligand>
        <name>Zn(2+)</name>
        <dbReference type="ChEBI" id="CHEBI:29105"/>
        <note>catalytic</note>
    </ligand>
</feature>
<dbReference type="InterPro" id="IPR024079">
    <property type="entry name" value="MetalloPept_cat_dom_sf"/>
</dbReference>
<evidence type="ECO:0000259" key="14">
    <source>
        <dbReference type="PROSITE" id="PS50060"/>
    </source>
</evidence>
<dbReference type="SMART" id="SM00137">
    <property type="entry name" value="MAM"/>
    <property type="match status" value="1"/>
</dbReference>
<evidence type="ECO:0000256" key="9">
    <source>
        <dbReference type="ARBA" id="ARBA00023180"/>
    </source>
</evidence>
<feature type="binding site" evidence="10">
    <location>
        <position position="151"/>
    </location>
    <ligand>
        <name>Zn(2+)</name>
        <dbReference type="ChEBI" id="CHEBI:29105"/>
        <note>catalytic</note>
    </ligand>
</feature>
<dbReference type="GeneTree" id="ENSGT00950000183111"/>
<dbReference type="PROSITE" id="PS50060">
    <property type="entry name" value="MAM_2"/>
    <property type="match status" value="1"/>
</dbReference>
<evidence type="ECO:0000256" key="1">
    <source>
        <dbReference type="ARBA" id="ARBA00022670"/>
    </source>
</evidence>
<dbReference type="SUPFAM" id="SSF49599">
    <property type="entry name" value="TRAF domain-like"/>
    <property type="match status" value="1"/>
</dbReference>
<dbReference type="GO" id="GO:0016020">
    <property type="term" value="C:membrane"/>
    <property type="evidence" value="ECO:0007669"/>
    <property type="project" value="InterPro"/>
</dbReference>
<dbReference type="FunFam" id="3.40.390.10:FF:000015">
    <property type="entry name" value="Meprin A subunit"/>
    <property type="match status" value="1"/>
</dbReference>
<keyword evidence="9" id="KW-0325">Glycoprotein</keyword>
<keyword evidence="2 10" id="KW-0479">Metal-binding</keyword>
<dbReference type="InterPro" id="IPR006026">
    <property type="entry name" value="Peptidase_Metallo"/>
</dbReference>
<dbReference type="Gene3D" id="2.60.210.10">
    <property type="entry name" value="Apoptosis, Tumor Necrosis Factor Receptor Associated Protein 2, Chain A"/>
    <property type="match status" value="1"/>
</dbReference>
<dbReference type="Ensembl" id="ENSATET00000016427.3">
    <property type="protein sequence ID" value="ENSATEP00000016172.1"/>
    <property type="gene ID" value="ENSATEG00000011248.3"/>
</dbReference>
<dbReference type="PANTHER" id="PTHR10127">
    <property type="entry name" value="DISCOIDIN, CUB, EGF, LAMININ , AND ZINC METALLOPROTEASE DOMAIN CONTAINING"/>
    <property type="match status" value="1"/>
</dbReference>
<feature type="signal peptide" evidence="11">
    <location>
        <begin position="1"/>
        <end position="18"/>
    </location>
</feature>
<dbReference type="Pfam" id="PF22486">
    <property type="entry name" value="MATH_2"/>
    <property type="match status" value="1"/>
</dbReference>